<evidence type="ECO:0000256" key="4">
    <source>
        <dbReference type="ARBA" id="ARBA00012732"/>
    </source>
</evidence>
<evidence type="ECO:0000256" key="8">
    <source>
        <dbReference type="ARBA" id="ARBA00022801"/>
    </source>
</evidence>
<sequence length="144" mass="15947">MKALLILGLLLLSVPVQGKVFERCELAKTLKRLGMDGFRGVSLANWLCLTKWESSYNTKATNYNPSNESTDYGIYQINSKWWCKTPKAVDGCPVSHSSLMGNDIAKAVACAKKIVSEQGITAWVAWKSHCRDHDVSSYVEGCTL</sequence>
<evidence type="ECO:0000256" key="1">
    <source>
        <dbReference type="ARBA" id="ARBA00000632"/>
    </source>
</evidence>
<dbReference type="EC" id="3.2.1.17" evidence="4"/>
<comment type="catalytic activity">
    <reaction evidence="1">
        <text>Hydrolysis of (1-&gt;4)-beta-linkages between N-acetylmuramic acid and N-acetyl-D-glucosamine residues in a peptidoglycan and between N-acetyl-D-glucosamine residues in chitodextrins.</text>
        <dbReference type="EC" id="3.2.1.17"/>
    </reaction>
</comment>
<comment type="similarity">
    <text evidence="3 11">Belongs to the glycosyl hydrolase 22 family.</text>
</comment>
<gene>
    <name evidence="14" type="primary">LOC109558714</name>
</gene>
<keyword evidence="10" id="KW-0326">Glycosidase</keyword>
<dbReference type="Gene3D" id="1.10.530.10">
    <property type="match status" value="1"/>
</dbReference>
<organism evidence="13 14">
    <name type="scientific">Bos indicus</name>
    <name type="common">Zebu</name>
    <dbReference type="NCBI Taxonomy" id="9915"/>
    <lineage>
        <taxon>Eukaryota</taxon>
        <taxon>Metazoa</taxon>
        <taxon>Chordata</taxon>
        <taxon>Craniata</taxon>
        <taxon>Vertebrata</taxon>
        <taxon>Euteleostomi</taxon>
        <taxon>Mammalia</taxon>
        <taxon>Eutheria</taxon>
        <taxon>Laurasiatheria</taxon>
        <taxon>Artiodactyla</taxon>
        <taxon>Ruminantia</taxon>
        <taxon>Pecora</taxon>
        <taxon>Bovidae</taxon>
        <taxon>Bovinae</taxon>
        <taxon>Bos</taxon>
    </lineage>
</organism>
<dbReference type="GO" id="GO:0050829">
    <property type="term" value="P:defense response to Gram-negative bacterium"/>
    <property type="evidence" value="ECO:0007669"/>
    <property type="project" value="TreeGrafter"/>
</dbReference>
<dbReference type="PANTHER" id="PTHR11407">
    <property type="entry name" value="LYSOZYME C"/>
    <property type="match status" value="1"/>
</dbReference>
<keyword evidence="6" id="KW-0081">Bacteriolytic enzyme</keyword>
<feature type="signal peptide" evidence="12">
    <location>
        <begin position="1"/>
        <end position="18"/>
    </location>
</feature>
<dbReference type="Pfam" id="PF00062">
    <property type="entry name" value="Lys"/>
    <property type="match status" value="1"/>
</dbReference>
<evidence type="ECO:0000313" key="13">
    <source>
        <dbReference type="Proteomes" id="UP001652663"/>
    </source>
</evidence>
<dbReference type="Proteomes" id="UP001652663">
    <property type="component" value="Chromosome 5"/>
</dbReference>
<dbReference type="KEGG" id="biu:109558714"/>
<dbReference type="RefSeq" id="XP_019815606.1">
    <property type="nucleotide sequence ID" value="XM_019960047.2"/>
</dbReference>
<dbReference type="GeneID" id="109558714"/>
<dbReference type="PRINTS" id="PR00135">
    <property type="entry name" value="LYZLACT"/>
</dbReference>
<evidence type="ECO:0000256" key="10">
    <source>
        <dbReference type="ARBA" id="ARBA00023295"/>
    </source>
</evidence>
<keyword evidence="8" id="KW-0378">Hydrolase</keyword>
<dbReference type="PRINTS" id="PR00137">
    <property type="entry name" value="LYSOZYME"/>
</dbReference>
<keyword evidence="9" id="KW-1015">Disulfide bond</keyword>
<reference evidence="14" key="1">
    <citation type="submission" date="2025-08" db="UniProtKB">
        <authorList>
            <consortium name="RefSeq"/>
        </authorList>
    </citation>
    <scope>IDENTIFICATION</scope>
    <source>
        <tissue evidence="14">Blood</tissue>
    </source>
</reference>
<dbReference type="PANTHER" id="PTHR11407:SF28">
    <property type="entry name" value="LYSOZYME C"/>
    <property type="match status" value="1"/>
</dbReference>
<dbReference type="GO" id="GO:0050830">
    <property type="term" value="P:defense response to Gram-positive bacterium"/>
    <property type="evidence" value="ECO:0007669"/>
    <property type="project" value="TreeGrafter"/>
</dbReference>
<evidence type="ECO:0000256" key="6">
    <source>
        <dbReference type="ARBA" id="ARBA00022638"/>
    </source>
</evidence>
<keyword evidence="5" id="KW-0929">Antimicrobial</keyword>
<evidence type="ECO:0000256" key="12">
    <source>
        <dbReference type="SAM" id="SignalP"/>
    </source>
</evidence>
<keyword evidence="7 12" id="KW-0732">Signal</keyword>
<dbReference type="OrthoDB" id="9698384at2759"/>
<dbReference type="SUPFAM" id="SSF53955">
    <property type="entry name" value="Lysozyme-like"/>
    <property type="match status" value="1"/>
</dbReference>
<evidence type="ECO:0000256" key="9">
    <source>
        <dbReference type="ARBA" id="ARBA00023157"/>
    </source>
</evidence>
<name>A0A6P5BEK4_BOSIN</name>
<evidence type="ECO:0000256" key="7">
    <source>
        <dbReference type="ARBA" id="ARBA00022729"/>
    </source>
</evidence>
<protein>
    <recommendedName>
        <fullName evidence="4">lysozyme</fullName>
        <ecNumber evidence="4">3.2.1.17</ecNumber>
    </recommendedName>
</protein>
<dbReference type="SMART" id="SM00263">
    <property type="entry name" value="LYZ1"/>
    <property type="match status" value="1"/>
</dbReference>
<evidence type="ECO:0000256" key="2">
    <source>
        <dbReference type="ARBA" id="ARBA00002647"/>
    </source>
</evidence>
<dbReference type="InterPro" id="IPR001916">
    <property type="entry name" value="Glyco_hydro_22"/>
</dbReference>
<comment type="function">
    <text evidence="2">Lysozymes have primarily a bacteriolytic function; those in tissues and body fluids are associated with the monocyte-macrophage system and enhance the activity of immunoagents.</text>
</comment>
<keyword evidence="13" id="KW-1185">Reference proteome</keyword>
<evidence type="ECO:0000313" key="14">
    <source>
        <dbReference type="RefSeq" id="XP_019815606.1"/>
    </source>
</evidence>
<dbReference type="InterPro" id="IPR000974">
    <property type="entry name" value="Glyco_hydro_22_lys"/>
</dbReference>
<dbReference type="GO" id="GO:0031640">
    <property type="term" value="P:killing of cells of another organism"/>
    <property type="evidence" value="ECO:0007669"/>
    <property type="project" value="UniProtKB-KW"/>
</dbReference>
<dbReference type="PROSITE" id="PS51348">
    <property type="entry name" value="GLYCOSYL_HYDROL_F22_2"/>
    <property type="match status" value="1"/>
</dbReference>
<evidence type="ECO:0000256" key="5">
    <source>
        <dbReference type="ARBA" id="ARBA00022529"/>
    </source>
</evidence>
<dbReference type="GO" id="GO:0003796">
    <property type="term" value="F:lysozyme activity"/>
    <property type="evidence" value="ECO:0007669"/>
    <property type="project" value="UniProtKB-EC"/>
</dbReference>
<accession>A0A6P5BEK4</accession>
<dbReference type="AlphaFoldDB" id="A0A6P5BEK4"/>
<dbReference type="CDD" id="cd16897">
    <property type="entry name" value="LYZ_C"/>
    <property type="match status" value="1"/>
</dbReference>
<dbReference type="InterPro" id="IPR023346">
    <property type="entry name" value="Lysozyme-like_dom_sf"/>
</dbReference>
<proteinExistence type="inferred from homology"/>
<feature type="chain" id="PRO_5027951755" description="lysozyme" evidence="12">
    <location>
        <begin position="19"/>
        <end position="144"/>
    </location>
</feature>
<dbReference type="FunFam" id="1.10.530.10:FF:000001">
    <property type="entry name" value="Lysozyme C"/>
    <property type="match status" value="1"/>
</dbReference>
<evidence type="ECO:0000256" key="11">
    <source>
        <dbReference type="RuleBase" id="RU004440"/>
    </source>
</evidence>
<evidence type="ECO:0000256" key="3">
    <source>
        <dbReference type="ARBA" id="ARBA00010859"/>
    </source>
</evidence>